<evidence type="ECO:0000259" key="6">
    <source>
        <dbReference type="Pfam" id="PF01284"/>
    </source>
</evidence>
<dbReference type="InterPro" id="IPR052649">
    <property type="entry name" value="NCE102-like"/>
</dbReference>
<dbReference type="PANTHER" id="PTHR28165:SF1">
    <property type="entry name" value="NON-CLASSICAL EXPORT PROTEIN 2-RELATED"/>
    <property type="match status" value="1"/>
</dbReference>
<dbReference type="GO" id="GO:0070941">
    <property type="term" value="P:eisosome assembly"/>
    <property type="evidence" value="ECO:0007669"/>
    <property type="project" value="TreeGrafter"/>
</dbReference>
<dbReference type="PANTHER" id="PTHR28165">
    <property type="entry name" value="NON-CLASSICAL EXPORT PROTEIN 2-RELATED"/>
    <property type="match status" value="1"/>
</dbReference>
<gene>
    <name evidence="7" type="ORF">HYPBUDRAFT_153303</name>
</gene>
<evidence type="ECO:0000256" key="3">
    <source>
        <dbReference type="ARBA" id="ARBA00022989"/>
    </source>
</evidence>
<dbReference type="Proteomes" id="UP000095085">
    <property type="component" value="Unassembled WGS sequence"/>
</dbReference>
<dbReference type="GO" id="GO:0072659">
    <property type="term" value="P:protein localization to plasma membrane"/>
    <property type="evidence" value="ECO:0007669"/>
    <property type="project" value="TreeGrafter"/>
</dbReference>
<keyword evidence="4 5" id="KW-0472">Membrane</keyword>
<proteinExistence type="predicted"/>
<keyword evidence="3 5" id="KW-1133">Transmembrane helix</keyword>
<keyword evidence="2 5" id="KW-0812">Transmembrane</keyword>
<feature type="transmembrane region" description="Helical" evidence="5">
    <location>
        <begin position="70"/>
        <end position="94"/>
    </location>
</feature>
<evidence type="ECO:0000313" key="7">
    <source>
        <dbReference type="EMBL" id="ODV66469.1"/>
    </source>
</evidence>
<dbReference type="InterPro" id="IPR008253">
    <property type="entry name" value="Marvel"/>
</dbReference>
<dbReference type="RefSeq" id="XP_020075536.1">
    <property type="nucleotide sequence ID" value="XM_020221470.1"/>
</dbReference>
<feature type="transmembrane region" description="Helical" evidence="5">
    <location>
        <begin position="126"/>
        <end position="147"/>
    </location>
</feature>
<evidence type="ECO:0000256" key="4">
    <source>
        <dbReference type="ARBA" id="ARBA00023136"/>
    </source>
</evidence>
<protein>
    <recommendedName>
        <fullName evidence="6">MARVEL domain-containing protein</fullName>
    </recommendedName>
</protein>
<reference evidence="8" key="1">
    <citation type="submission" date="2016-05" db="EMBL/GenBank/DDBJ databases">
        <title>Comparative genomics of biotechnologically important yeasts.</title>
        <authorList>
            <consortium name="DOE Joint Genome Institute"/>
            <person name="Riley R."/>
            <person name="Haridas S."/>
            <person name="Wolfe K.H."/>
            <person name="Lopes M.R."/>
            <person name="Hittinger C.T."/>
            <person name="Goker M."/>
            <person name="Salamov A."/>
            <person name="Wisecaver J."/>
            <person name="Long T.M."/>
            <person name="Aerts A.L."/>
            <person name="Barry K."/>
            <person name="Choi C."/>
            <person name="Clum A."/>
            <person name="Coughlan A.Y."/>
            <person name="Deshpande S."/>
            <person name="Douglass A.P."/>
            <person name="Hanson S.J."/>
            <person name="Klenk H.-P."/>
            <person name="Labutti K."/>
            <person name="Lapidus A."/>
            <person name="Lindquist E."/>
            <person name="Lipzen A."/>
            <person name="Meier-Kolthoff J.P."/>
            <person name="Ohm R.A."/>
            <person name="Otillar R.P."/>
            <person name="Pangilinan J."/>
            <person name="Peng Y."/>
            <person name="Rokas A."/>
            <person name="Rosa C.A."/>
            <person name="Scheuner C."/>
            <person name="Sibirny A.A."/>
            <person name="Slot J.C."/>
            <person name="Stielow J.B."/>
            <person name="Sun H."/>
            <person name="Kurtzman C.P."/>
            <person name="Blackwell M."/>
            <person name="Grigoriev I.V."/>
            <person name="Jeffries T.W."/>
        </authorList>
    </citation>
    <scope>NUCLEOTIDE SEQUENCE [LARGE SCALE GENOMIC DNA]</scope>
    <source>
        <strain evidence="8">NRRL Y-1933</strain>
    </source>
</reference>
<feature type="domain" description="MARVEL" evidence="6">
    <location>
        <begin position="6"/>
        <end position="141"/>
    </location>
</feature>
<keyword evidence="8" id="KW-1185">Reference proteome</keyword>
<feature type="transmembrane region" description="Helical" evidence="5">
    <location>
        <begin position="41"/>
        <end position="64"/>
    </location>
</feature>
<comment type="subcellular location">
    <subcellularLocation>
        <location evidence="1">Membrane</location>
        <topology evidence="1">Multi-pass membrane protein</topology>
    </subcellularLocation>
</comment>
<evidence type="ECO:0000313" key="8">
    <source>
        <dbReference type="Proteomes" id="UP000095085"/>
    </source>
</evidence>
<evidence type="ECO:0000256" key="2">
    <source>
        <dbReference type="ARBA" id="ARBA00022692"/>
    </source>
</evidence>
<evidence type="ECO:0000256" key="5">
    <source>
        <dbReference type="SAM" id="Phobius"/>
    </source>
</evidence>
<dbReference type="GeneID" id="30996019"/>
<organism evidence="7 8">
    <name type="scientific">Hyphopichia burtonii NRRL Y-1933</name>
    <dbReference type="NCBI Taxonomy" id="984485"/>
    <lineage>
        <taxon>Eukaryota</taxon>
        <taxon>Fungi</taxon>
        <taxon>Dikarya</taxon>
        <taxon>Ascomycota</taxon>
        <taxon>Saccharomycotina</taxon>
        <taxon>Pichiomycetes</taxon>
        <taxon>Debaryomycetaceae</taxon>
        <taxon>Hyphopichia</taxon>
    </lineage>
</organism>
<dbReference type="AlphaFoldDB" id="A0A1E4RGT1"/>
<dbReference type="EMBL" id="KV454542">
    <property type="protein sequence ID" value="ODV66469.1"/>
    <property type="molecule type" value="Genomic_DNA"/>
</dbReference>
<evidence type="ECO:0000256" key="1">
    <source>
        <dbReference type="ARBA" id="ARBA00004141"/>
    </source>
</evidence>
<dbReference type="OrthoDB" id="5423111at2759"/>
<dbReference type="GO" id="GO:0032126">
    <property type="term" value="C:eisosome"/>
    <property type="evidence" value="ECO:0007669"/>
    <property type="project" value="TreeGrafter"/>
</dbReference>
<dbReference type="GO" id="GO:0005886">
    <property type="term" value="C:plasma membrane"/>
    <property type="evidence" value="ECO:0007669"/>
    <property type="project" value="TreeGrafter"/>
</dbReference>
<accession>A0A1E4RGT1</accession>
<sequence length="170" mass="18168">MLAIGDSILRFINFFFLVIALGLTGSLAATTSKHSNPQVNFGVFAAAFALLTSSIYGVFAYLFAAFAWPFILAVFEFLNMVFTFAAATAIAAAIRVHSCSNEDYVKDNTVTQGSSGRCRKAQGSVAFLYFSFFIFLASFIFSTLTVLKGGLFGSSSKSAPRVGVPSVSQV</sequence>
<feature type="transmembrane region" description="Helical" evidence="5">
    <location>
        <begin position="12"/>
        <end position="29"/>
    </location>
</feature>
<name>A0A1E4RGT1_9ASCO</name>
<dbReference type="Pfam" id="PF01284">
    <property type="entry name" value="MARVEL"/>
    <property type="match status" value="1"/>
</dbReference>